<organism evidence="2 3">
    <name type="scientific">Canariomyces notabilis</name>
    <dbReference type="NCBI Taxonomy" id="2074819"/>
    <lineage>
        <taxon>Eukaryota</taxon>
        <taxon>Fungi</taxon>
        <taxon>Dikarya</taxon>
        <taxon>Ascomycota</taxon>
        <taxon>Pezizomycotina</taxon>
        <taxon>Sordariomycetes</taxon>
        <taxon>Sordariomycetidae</taxon>
        <taxon>Sordariales</taxon>
        <taxon>Chaetomiaceae</taxon>
        <taxon>Canariomyces</taxon>
    </lineage>
</organism>
<dbReference type="Proteomes" id="UP001302812">
    <property type="component" value="Unassembled WGS sequence"/>
</dbReference>
<proteinExistence type="predicted"/>
<evidence type="ECO:0000313" key="3">
    <source>
        <dbReference type="Proteomes" id="UP001302812"/>
    </source>
</evidence>
<reference evidence="2" key="2">
    <citation type="submission" date="2023-05" db="EMBL/GenBank/DDBJ databases">
        <authorList>
            <consortium name="Lawrence Berkeley National Laboratory"/>
            <person name="Steindorff A."/>
            <person name="Hensen N."/>
            <person name="Bonometti L."/>
            <person name="Westerberg I."/>
            <person name="Brannstrom I.O."/>
            <person name="Guillou S."/>
            <person name="Cros-Aarteil S."/>
            <person name="Calhoun S."/>
            <person name="Haridas S."/>
            <person name="Kuo A."/>
            <person name="Mondo S."/>
            <person name="Pangilinan J."/>
            <person name="Riley R."/>
            <person name="Labutti K."/>
            <person name="Andreopoulos B."/>
            <person name="Lipzen A."/>
            <person name="Chen C."/>
            <person name="Yanf M."/>
            <person name="Daum C."/>
            <person name="Ng V."/>
            <person name="Clum A."/>
            <person name="Ohm R."/>
            <person name="Martin F."/>
            <person name="Silar P."/>
            <person name="Natvig D."/>
            <person name="Lalanne C."/>
            <person name="Gautier V."/>
            <person name="Ament-Velasquez S.L."/>
            <person name="Kruys A."/>
            <person name="Hutchinson M.I."/>
            <person name="Powell A.J."/>
            <person name="Barry K."/>
            <person name="Miller A.N."/>
            <person name="Grigoriev I.V."/>
            <person name="Debuchy R."/>
            <person name="Gladieux P."/>
            <person name="Thoren M.H."/>
            <person name="Johannesson H."/>
        </authorList>
    </citation>
    <scope>NUCLEOTIDE SEQUENCE</scope>
    <source>
        <strain evidence="2">CBS 508.74</strain>
    </source>
</reference>
<sequence>MAAFRDSRSGNIFTSKACQSESKPNSSPYVSSVRPSTPQSRSLASSATGSESFLAEGAVQDLFVVQNSCTTLFSSQRKGSESSDGSSSAMAVAGLELLTVDSHTTAW</sequence>
<feature type="region of interest" description="Disordered" evidence="1">
    <location>
        <begin position="1"/>
        <end position="47"/>
    </location>
</feature>
<reference evidence="2" key="1">
    <citation type="journal article" date="2023" name="Mol. Phylogenet. Evol.">
        <title>Genome-scale phylogeny and comparative genomics of the fungal order Sordariales.</title>
        <authorList>
            <person name="Hensen N."/>
            <person name="Bonometti L."/>
            <person name="Westerberg I."/>
            <person name="Brannstrom I.O."/>
            <person name="Guillou S."/>
            <person name="Cros-Aarteil S."/>
            <person name="Calhoun S."/>
            <person name="Haridas S."/>
            <person name="Kuo A."/>
            <person name="Mondo S."/>
            <person name="Pangilinan J."/>
            <person name="Riley R."/>
            <person name="LaButti K."/>
            <person name="Andreopoulos B."/>
            <person name="Lipzen A."/>
            <person name="Chen C."/>
            <person name="Yan M."/>
            <person name="Daum C."/>
            <person name="Ng V."/>
            <person name="Clum A."/>
            <person name="Steindorff A."/>
            <person name="Ohm R.A."/>
            <person name="Martin F."/>
            <person name="Silar P."/>
            <person name="Natvig D.O."/>
            <person name="Lalanne C."/>
            <person name="Gautier V."/>
            <person name="Ament-Velasquez S.L."/>
            <person name="Kruys A."/>
            <person name="Hutchinson M.I."/>
            <person name="Powell A.J."/>
            <person name="Barry K."/>
            <person name="Miller A.N."/>
            <person name="Grigoriev I.V."/>
            <person name="Debuchy R."/>
            <person name="Gladieux P."/>
            <person name="Hiltunen Thoren M."/>
            <person name="Johannesson H."/>
        </authorList>
    </citation>
    <scope>NUCLEOTIDE SEQUENCE</scope>
    <source>
        <strain evidence="2">CBS 508.74</strain>
    </source>
</reference>
<dbReference type="AlphaFoldDB" id="A0AAN6TMU5"/>
<feature type="compositionally biased region" description="Polar residues" evidence="1">
    <location>
        <begin position="9"/>
        <end position="47"/>
    </location>
</feature>
<dbReference type="EMBL" id="MU853332">
    <property type="protein sequence ID" value="KAK4117419.1"/>
    <property type="molecule type" value="Genomic_DNA"/>
</dbReference>
<accession>A0AAN6TMU5</accession>
<gene>
    <name evidence="2" type="ORF">N656DRAFT_35642</name>
</gene>
<protein>
    <submittedName>
        <fullName evidence="2">Uncharacterized protein</fullName>
    </submittedName>
</protein>
<comment type="caution">
    <text evidence="2">The sequence shown here is derived from an EMBL/GenBank/DDBJ whole genome shotgun (WGS) entry which is preliminary data.</text>
</comment>
<name>A0AAN6TMU5_9PEZI</name>
<dbReference type="RefSeq" id="XP_064674989.1">
    <property type="nucleotide sequence ID" value="XM_064809358.1"/>
</dbReference>
<dbReference type="GeneID" id="89933482"/>
<keyword evidence="3" id="KW-1185">Reference proteome</keyword>
<evidence type="ECO:0000256" key="1">
    <source>
        <dbReference type="SAM" id="MobiDB-lite"/>
    </source>
</evidence>
<evidence type="ECO:0000313" key="2">
    <source>
        <dbReference type="EMBL" id="KAK4117419.1"/>
    </source>
</evidence>